<sequence>MLRITPAHQEDIPTIQFIAKNTWPNTFGHILSTEQITYMLDMMYSDAAIIKQMTELQHKYILILEDEKPAGYAAYEINYKGTPVIKLHKIYVLPEMQGKKAGQLLMDEVCEIGRIAHQDYISLNVNRDNRAIKFYEKVGFEKVGEEDIDIGNGFFMNDAIMQRKL</sequence>
<name>A0A327Q2N0_9BACT</name>
<protein>
    <submittedName>
        <fullName evidence="2">L-amino acid N-acyltransferase YncA</fullName>
    </submittedName>
</protein>
<dbReference type="GO" id="GO:0016747">
    <property type="term" value="F:acyltransferase activity, transferring groups other than amino-acyl groups"/>
    <property type="evidence" value="ECO:0007669"/>
    <property type="project" value="InterPro"/>
</dbReference>
<keyword evidence="3" id="KW-1185">Reference proteome</keyword>
<dbReference type="EMBL" id="QLLL01000011">
    <property type="protein sequence ID" value="RAI98678.1"/>
    <property type="molecule type" value="Genomic_DNA"/>
</dbReference>
<dbReference type="RefSeq" id="WP_111600051.1">
    <property type="nucleotide sequence ID" value="NZ_QLLL01000011.1"/>
</dbReference>
<dbReference type="OrthoDB" id="9800604at2"/>
<keyword evidence="2" id="KW-0808">Transferase</keyword>
<feature type="domain" description="N-acetyltransferase" evidence="1">
    <location>
        <begin position="2"/>
        <end position="165"/>
    </location>
</feature>
<keyword evidence="2" id="KW-0012">Acyltransferase</keyword>
<dbReference type="InterPro" id="IPR000182">
    <property type="entry name" value="GNAT_dom"/>
</dbReference>
<reference evidence="2 3" key="1">
    <citation type="submission" date="2018-06" db="EMBL/GenBank/DDBJ databases">
        <title>Genomic Encyclopedia of Archaeal and Bacterial Type Strains, Phase II (KMG-II): from individual species to whole genera.</title>
        <authorList>
            <person name="Goeker M."/>
        </authorList>
    </citation>
    <scope>NUCLEOTIDE SEQUENCE [LARGE SCALE GENOMIC DNA]</scope>
    <source>
        <strain evidence="2 3">DSM 23857</strain>
    </source>
</reference>
<dbReference type="Pfam" id="PF00583">
    <property type="entry name" value="Acetyltransf_1"/>
    <property type="match status" value="1"/>
</dbReference>
<dbReference type="Proteomes" id="UP000249547">
    <property type="component" value="Unassembled WGS sequence"/>
</dbReference>
<dbReference type="PROSITE" id="PS51186">
    <property type="entry name" value="GNAT"/>
    <property type="match status" value="1"/>
</dbReference>
<dbReference type="SUPFAM" id="SSF55729">
    <property type="entry name" value="Acyl-CoA N-acyltransferases (Nat)"/>
    <property type="match status" value="1"/>
</dbReference>
<dbReference type="Gene3D" id="3.40.630.30">
    <property type="match status" value="1"/>
</dbReference>
<dbReference type="InterPro" id="IPR016181">
    <property type="entry name" value="Acyl_CoA_acyltransferase"/>
</dbReference>
<gene>
    <name evidence="2" type="ORF">LX64_04663</name>
</gene>
<evidence type="ECO:0000313" key="3">
    <source>
        <dbReference type="Proteomes" id="UP000249547"/>
    </source>
</evidence>
<comment type="caution">
    <text evidence="2">The sequence shown here is derived from an EMBL/GenBank/DDBJ whole genome shotgun (WGS) entry which is preliminary data.</text>
</comment>
<evidence type="ECO:0000259" key="1">
    <source>
        <dbReference type="PROSITE" id="PS51186"/>
    </source>
</evidence>
<proteinExistence type="predicted"/>
<dbReference type="AlphaFoldDB" id="A0A327Q2N0"/>
<dbReference type="CDD" id="cd04301">
    <property type="entry name" value="NAT_SF"/>
    <property type="match status" value="1"/>
</dbReference>
<accession>A0A327Q2N0</accession>
<organism evidence="2 3">
    <name type="scientific">Chitinophaga skermanii</name>
    <dbReference type="NCBI Taxonomy" id="331697"/>
    <lineage>
        <taxon>Bacteria</taxon>
        <taxon>Pseudomonadati</taxon>
        <taxon>Bacteroidota</taxon>
        <taxon>Chitinophagia</taxon>
        <taxon>Chitinophagales</taxon>
        <taxon>Chitinophagaceae</taxon>
        <taxon>Chitinophaga</taxon>
    </lineage>
</organism>
<evidence type="ECO:0000313" key="2">
    <source>
        <dbReference type="EMBL" id="RAI98678.1"/>
    </source>
</evidence>
<dbReference type="PANTHER" id="PTHR43617">
    <property type="entry name" value="L-AMINO ACID N-ACETYLTRANSFERASE"/>
    <property type="match status" value="1"/>
</dbReference>
<dbReference type="InterPro" id="IPR050276">
    <property type="entry name" value="MshD_Acetyltransferase"/>
</dbReference>